<dbReference type="EMBL" id="PPPD01000001">
    <property type="protein sequence ID" value="PNY80315.1"/>
    <property type="molecule type" value="Genomic_DNA"/>
</dbReference>
<keyword evidence="3" id="KW-1185">Reference proteome</keyword>
<dbReference type="Proteomes" id="UP000236379">
    <property type="component" value="Unassembled WGS sequence"/>
</dbReference>
<dbReference type="InterPro" id="IPR019994">
    <property type="entry name" value="Lipid-A-disac_synthase-rel_put"/>
</dbReference>
<accession>A0A2K3UUV5</accession>
<comment type="caution">
    <text evidence="2">The sequence shown here is derived from an EMBL/GenBank/DDBJ whole genome shotgun (WGS) entry which is preliminary data.</text>
</comment>
<protein>
    <submittedName>
        <fullName evidence="2">Lipid-A-disaccharide synthase</fullName>
    </submittedName>
</protein>
<gene>
    <name evidence="2" type="ORF">CVO96_02085</name>
</gene>
<evidence type="ECO:0000256" key="1">
    <source>
        <dbReference type="SAM" id="MobiDB-lite"/>
    </source>
</evidence>
<dbReference type="OrthoDB" id="58305at2"/>
<dbReference type="AlphaFoldDB" id="A0A2K3UUV5"/>
<proteinExistence type="predicted"/>
<name>A0A2K3UUV5_9DEIO</name>
<dbReference type="NCBIfam" id="TIGR03492">
    <property type="entry name" value="lipid-A-disaccharide synthase-related protein"/>
    <property type="match status" value="1"/>
</dbReference>
<dbReference type="PANTHER" id="PTHR39517:SF1">
    <property type="entry name" value="LIPID-A-DISACCHARIDE SYNTHASE"/>
    <property type="match status" value="1"/>
</dbReference>
<dbReference type="PANTHER" id="PTHR39517">
    <property type="entry name" value="SLL0192 PROTEIN"/>
    <property type="match status" value="1"/>
</dbReference>
<evidence type="ECO:0000313" key="2">
    <source>
        <dbReference type="EMBL" id="PNY80315.1"/>
    </source>
</evidence>
<sequence length="424" mass="43842">MERRRPDRYAAPVSAPQSAPDSPSGALFISNGTAEDLIGARLAALLAGGPDGLQARYVPLVGEGRAYAGVSGARRVGRVLRLPSGGFPFGSLDNLRADLRAGLIRESLGQWADAVRGARGAGAVVVVGDAYALMVGTLTARRGGAALIHVQPLLSAHYLDGLGVAGTLRELNAMGANRPLGYELALARHADAVFVRDAATARFYAQRGVPARFAGSFAMDVLPAPERELDVPEGPPLLALLPGSRDDHRQSLPLMLRAAAQLPEMHALVAWPHAFADVTLPPGWTLDLQGGDHQGGNSAVACGEGTRVTLLRGAFGAIARRADIAVGTSGTANEQLAGLGVPVVAFPTDGPQYTAGFARRQGRLLGAALSVVEADPEAVAAGARAFLHSGRLRARAAHAGLGRIGPAGALPVIAREIVRLARRP</sequence>
<reference evidence="2 3" key="1">
    <citation type="submission" date="2018-01" db="EMBL/GenBank/DDBJ databases">
        <title>Deinococcus koreensis sp. nov., a radiation-resistant bacterium isolated from river water.</title>
        <authorList>
            <person name="Choi A."/>
        </authorList>
    </citation>
    <scope>NUCLEOTIDE SEQUENCE [LARGE SCALE GENOMIC DNA]</scope>
    <source>
        <strain evidence="2 3">SJW1-2</strain>
    </source>
</reference>
<dbReference type="SUPFAM" id="SSF53756">
    <property type="entry name" value="UDP-Glycosyltransferase/glycogen phosphorylase"/>
    <property type="match status" value="1"/>
</dbReference>
<evidence type="ECO:0000313" key="3">
    <source>
        <dbReference type="Proteomes" id="UP000236379"/>
    </source>
</evidence>
<feature type="region of interest" description="Disordered" evidence="1">
    <location>
        <begin position="1"/>
        <end position="24"/>
    </location>
</feature>
<organism evidence="2 3">
    <name type="scientific">Deinococcus koreensis</name>
    <dbReference type="NCBI Taxonomy" id="2054903"/>
    <lineage>
        <taxon>Bacteria</taxon>
        <taxon>Thermotogati</taxon>
        <taxon>Deinococcota</taxon>
        <taxon>Deinococci</taxon>
        <taxon>Deinococcales</taxon>
        <taxon>Deinococcaceae</taxon>
        <taxon>Deinococcus</taxon>
    </lineage>
</organism>